<dbReference type="AlphaFoldDB" id="A0A445LZX8"/>
<dbReference type="GO" id="GO:0051721">
    <property type="term" value="F:protein phosphatase 2A binding"/>
    <property type="evidence" value="ECO:0007669"/>
    <property type="project" value="TreeGrafter"/>
</dbReference>
<accession>A0A445LZX8</accession>
<dbReference type="GO" id="GO:0035303">
    <property type="term" value="P:regulation of dephosphorylation"/>
    <property type="evidence" value="ECO:0007669"/>
    <property type="project" value="TreeGrafter"/>
</dbReference>
<gene>
    <name evidence="2" type="ORF">D0Y65_000742</name>
</gene>
<comment type="caution">
    <text evidence="2">The sequence shown here is derived from an EMBL/GenBank/DDBJ whole genome shotgun (WGS) entry which is preliminary data.</text>
</comment>
<dbReference type="InterPro" id="IPR038511">
    <property type="entry name" value="TAP42/TAP46-like_sf"/>
</dbReference>
<dbReference type="PANTHER" id="PTHR10933">
    <property type="entry name" value="IMMUNOGLOBULIN-BINDING PROTEIN 1"/>
    <property type="match status" value="1"/>
</dbReference>
<evidence type="ECO:0000256" key="1">
    <source>
        <dbReference type="SAM" id="MobiDB-lite"/>
    </source>
</evidence>
<sequence length="213" mass="23936">MSLSTLAFSDSHSPPPPPLSSTPSLGFPKWSSRASHHHLHSTTTATDNTSQCLVKYIFFTVPYLHTKNPDEISPQTISTDTKLYGKGASQEEFSINHVLAEHHRHKKLNHKRGASDLLIIRGDRIERKGKCKMDDLPLSALFEQARKIHTTTTDSSTDQEVVKKGCEALHRCEDMVNNLGLFSPNETKEDINTTNLKYILVPMELFPKEEVCV</sequence>
<protein>
    <submittedName>
        <fullName evidence="2">PP2A regulatory subunit TAP46</fullName>
    </submittedName>
</protein>
<dbReference type="Proteomes" id="UP000289340">
    <property type="component" value="Chromosome 1"/>
</dbReference>
<evidence type="ECO:0000313" key="3">
    <source>
        <dbReference type="Proteomes" id="UP000289340"/>
    </source>
</evidence>
<dbReference type="Gene3D" id="1.25.40.540">
    <property type="entry name" value="TAP42-like family"/>
    <property type="match status" value="1"/>
</dbReference>
<keyword evidence="3" id="KW-1185">Reference proteome</keyword>
<dbReference type="PANTHER" id="PTHR10933:SF9">
    <property type="entry name" value="IMMUNOGLOBULIN-BINDING PROTEIN 1"/>
    <property type="match status" value="1"/>
</dbReference>
<dbReference type="GO" id="GO:0009966">
    <property type="term" value="P:regulation of signal transduction"/>
    <property type="evidence" value="ECO:0007669"/>
    <property type="project" value="InterPro"/>
</dbReference>
<evidence type="ECO:0000313" key="2">
    <source>
        <dbReference type="EMBL" id="RZC28887.1"/>
    </source>
</evidence>
<dbReference type="InterPro" id="IPR007304">
    <property type="entry name" value="TAP46-like"/>
</dbReference>
<dbReference type="EMBL" id="QZWG01000001">
    <property type="protein sequence ID" value="RZC28887.1"/>
    <property type="molecule type" value="Genomic_DNA"/>
</dbReference>
<organism evidence="2 3">
    <name type="scientific">Glycine soja</name>
    <name type="common">Wild soybean</name>
    <dbReference type="NCBI Taxonomy" id="3848"/>
    <lineage>
        <taxon>Eukaryota</taxon>
        <taxon>Viridiplantae</taxon>
        <taxon>Streptophyta</taxon>
        <taxon>Embryophyta</taxon>
        <taxon>Tracheophyta</taxon>
        <taxon>Spermatophyta</taxon>
        <taxon>Magnoliopsida</taxon>
        <taxon>eudicotyledons</taxon>
        <taxon>Gunneridae</taxon>
        <taxon>Pentapetalae</taxon>
        <taxon>rosids</taxon>
        <taxon>fabids</taxon>
        <taxon>Fabales</taxon>
        <taxon>Fabaceae</taxon>
        <taxon>Papilionoideae</taxon>
        <taxon>50 kb inversion clade</taxon>
        <taxon>NPAAA clade</taxon>
        <taxon>indigoferoid/millettioid clade</taxon>
        <taxon>Phaseoleae</taxon>
        <taxon>Glycine</taxon>
        <taxon>Glycine subgen. Soja</taxon>
    </lineage>
</organism>
<dbReference type="Pfam" id="PF04177">
    <property type="entry name" value="TAP42"/>
    <property type="match status" value="1"/>
</dbReference>
<proteinExistence type="predicted"/>
<dbReference type="GO" id="GO:0005829">
    <property type="term" value="C:cytosol"/>
    <property type="evidence" value="ECO:0007669"/>
    <property type="project" value="TreeGrafter"/>
</dbReference>
<name>A0A445LZX8_GLYSO</name>
<reference evidence="2 3" key="1">
    <citation type="submission" date="2018-09" db="EMBL/GenBank/DDBJ databases">
        <title>A high-quality reference genome of wild soybean provides a powerful tool to mine soybean genomes.</title>
        <authorList>
            <person name="Xie M."/>
            <person name="Chung C.Y.L."/>
            <person name="Li M.-W."/>
            <person name="Wong F.-L."/>
            <person name="Chan T.-F."/>
            <person name="Lam H.-M."/>
        </authorList>
    </citation>
    <scope>NUCLEOTIDE SEQUENCE [LARGE SCALE GENOMIC DNA]</scope>
    <source>
        <strain evidence="3">cv. W05</strain>
        <tissue evidence="2">Hypocotyl of etiolated seedlings</tissue>
    </source>
</reference>
<feature type="region of interest" description="Disordered" evidence="1">
    <location>
        <begin position="1"/>
        <end position="27"/>
    </location>
</feature>